<name>A0A968GEV9_9SPIO</name>
<dbReference type="Proteomes" id="UP000752013">
    <property type="component" value="Unassembled WGS sequence"/>
</dbReference>
<dbReference type="AlphaFoldDB" id="A0A968GEV9"/>
<reference evidence="1" key="1">
    <citation type="submission" date="2020-03" db="EMBL/GenBank/DDBJ databases">
        <title>Spirochaetal bacteria isolated from arthropods constitute a novel genus Entomospira genus novum within the order Spirochaetales.</title>
        <authorList>
            <person name="Grana-Miraglia L."/>
            <person name="Sikutova S."/>
            <person name="Fingerle V."/>
            <person name="Sing A."/>
            <person name="Castillo-Ramirez S."/>
            <person name="Margos G."/>
            <person name="Rudolf I."/>
        </authorList>
    </citation>
    <scope>NUCLEOTIDE SEQUENCE</scope>
    <source>
        <strain evidence="1">BR208</strain>
    </source>
</reference>
<keyword evidence="2" id="KW-1185">Reference proteome</keyword>
<protein>
    <submittedName>
        <fullName evidence="1">Uncharacterized protein</fullName>
    </submittedName>
</protein>
<evidence type="ECO:0000313" key="2">
    <source>
        <dbReference type="Proteomes" id="UP000752013"/>
    </source>
</evidence>
<dbReference type="RefSeq" id="WP_167704591.1">
    <property type="nucleotide sequence ID" value="NZ_CP118172.1"/>
</dbReference>
<evidence type="ECO:0000313" key="1">
    <source>
        <dbReference type="EMBL" id="NIZ47802.1"/>
    </source>
</evidence>
<gene>
    <name evidence="1" type="ORF">HCT46_07730</name>
</gene>
<dbReference type="EMBL" id="JAATLK010000005">
    <property type="protein sequence ID" value="NIZ47802.1"/>
    <property type="molecule type" value="Genomic_DNA"/>
</dbReference>
<organism evidence="1 2">
    <name type="scientific">Entomospira nematocerorum</name>
    <dbReference type="NCBI Taxonomy" id="2719987"/>
    <lineage>
        <taxon>Bacteria</taxon>
        <taxon>Pseudomonadati</taxon>
        <taxon>Spirochaetota</taxon>
        <taxon>Spirochaetia</taxon>
        <taxon>Spirochaetales</taxon>
        <taxon>Spirochaetaceae</taxon>
        <taxon>Entomospira</taxon>
    </lineage>
</organism>
<proteinExistence type="predicted"/>
<sequence>MSKSIPSIAILEYLRDVLLQYNTYRFESGLTVFSLIGNPLAQLDMDNGLQVSPFLYSITSEDASRFSAQERLTYRIDILHVNLDMLEDAYMDMLAIAHDVRQAIMRLIHRDMGFPFEVTNLTHPSFRIVTNSTENPDLEYAYGQIEFSMDVAFDYYIDEDMPMVDGRNINWNFLIRNAQEQKS</sequence>
<comment type="caution">
    <text evidence="1">The sequence shown here is derived from an EMBL/GenBank/DDBJ whole genome shotgun (WGS) entry which is preliminary data.</text>
</comment>
<accession>A0A968GEV9</accession>